<proteinExistence type="predicted"/>
<dbReference type="AlphaFoldDB" id="A0A3S9SX74"/>
<evidence type="ECO:0008006" key="3">
    <source>
        <dbReference type="Google" id="ProtNLM"/>
    </source>
</evidence>
<keyword evidence="2" id="KW-1185">Reference proteome</keyword>
<protein>
    <recommendedName>
        <fullName evidence="3">DUF4829 domain-containing protein</fullName>
    </recommendedName>
</protein>
<dbReference type="EMBL" id="CP016379">
    <property type="protein sequence ID" value="AZR72858.1"/>
    <property type="molecule type" value="Genomic_DNA"/>
</dbReference>
<name>A0A3S9SX74_9FIRM</name>
<accession>A0A3S9SX74</accession>
<sequence length="137" mass="16202">MKRISVILVLIMCVFYLVGCGGNYVEKELVRNTIEKFYFSLYLLDPVKEIEPLLDVTFNNKEEFLFFLKTIHSSTDLNYCSVCFESIRISSGRAYVKTIFVYDYFVDDDNQQFVVNNEFTLIKRGSEWKITEFKCFL</sequence>
<organism evidence="1 2">
    <name type="scientific">Anoxybacter fermentans</name>
    <dbReference type="NCBI Taxonomy" id="1323375"/>
    <lineage>
        <taxon>Bacteria</taxon>
        <taxon>Bacillati</taxon>
        <taxon>Bacillota</taxon>
        <taxon>Clostridia</taxon>
        <taxon>Halanaerobiales</taxon>
        <taxon>Anoxybacter</taxon>
    </lineage>
</organism>
<evidence type="ECO:0000313" key="1">
    <source>
        <dbReference type="EMBL" id="AZR72858.1"/>
    </source>
</evidence>
<reference evidence="1 2" key="1">
    <citation type="submission" date="2016-07" db="EMBL/GenBank/DDBJ databases">
        <title>Genome and transcriptome analysis of iron-reducing fermentative bacteria Anoxybacter fermentans.</title>
        <authorList>
            <person name="Zeng X."/>
            <person name="Shao Z."/>
        </authorList>
    </citation>
    <scope>NUCLEOTIDE SEQUENCE [LARGE SCALE GENOMIC DNA]</scope>
    <source>
        <strain evidence="1 2">DY22613</strain>
    </source>
</reference>
<dbReference type="Proteomes" id="UP000267250">
    <property type="component" value="Chromosome"/>
</dbReference>
<dbReference type="KEGG" id="aft:BBF96_05315"/>
<dbReference type="RefSeq" id="WP_127016196.1">
    <property type="nucleotide sequence ID" value="NZ_CP016379.1"/>
</dbReference>
<gene>
    <name evidence="1" type="ORF">BBF96_05315</name>
</gene>
<evidence type="ECO:0000313" key="2">
    <source>
        <dbReference type="Proteomes" id="UP000267250"/>
    </source>
</evidence>